<reference evidence="8" key="1">
    <citation type="submission" date="2012-12" db="EMBL/GenBank/DDBJ databases">
        <authorList>
            <person name="Hellsten U."/>
            <person name="Grimwood J."/>
            <person name="Chapman J.A."/>
            <person name="Shapiro H."/>
            <person name="Aerts A."/>
            <person name="Otillar R.P."/>
            <person name="Terry A.Y."/>
            <person name="Boore J.L."/>
            <person name="Simakov O."/>
            <person name="Marletaz F."/>
            <person name="Cho S.-J."/>
            <person name="Edsinger-Gonzales E."/>
            <person name="Havlak P."/>
            <person name="Kuo D.-H."/>
            <person name="Larsson T."/>
            <person name="Lv J."/>
            <person name="Arendt D."/>
            <person name="Savage R."/>
            <person name="Osoegawa K."/>
            <person name="de Jong P."/>
            <person name="Lindberg D.R."/>
            <person name="Seaver E.C."/>
            <person name="Weisblat D.A."/>
            <person name="Putnam N.H."/>
            <person name="Grigoriev I.V."/>
            <person name="Rokhsar D.S."/>
        </authorList>
    </citation>
    <scope>NUCLEOTIDE SEQUENCE</scope>
</reference>
<dbReference type="EnsemblMetazoa" id="HelroT78585">
    <property type="protein sequence ID" value="HelroP78585"/>
    <property type="gene ID" value="HelroG78585"/>
</dbReference>
<dbReference type="EMBL" id="KB096411">
    <property type="protein sequence ID" value="ESO05037.1"/>
    <property type="molecule type" value="Genomic_DNA"/>
</dbReference>
<keyword evidence="8" id="KW-1185">Reference proteome</keyword>
<dbReference type="Gene3D" id="3.30.450.70">
    <property type="match status" value="1"/>
</dbReference>
<dbReference type="GeneID" id="20215582"/>
<keyword evidence="3" id="KW-0813">Transport</keyword>
<dbReference type="FunFam" id="3.30.450.70:FF:000001">
    <property type="entry name" value="Trafficking protein particle complex subunit 2"/>
    <property type="match status" value="1"/>
</dbReference>
<dbReference type="PANTHER" id="PTHR12403">
    <property type="entry name" value="TRAFFICKING PROTEIN PARTICLE COMPLEX SUBUNIT 2"/>
    <property type="match status" value="1"/>
</dbReference>
<keyword evidence="4" id="KW-0963">Cytoplasm</keyword>
<evidence type="ECO:0000313" key="7">
    <source>
        <dbReference type="EnsemblMetazoa" id="HelroP78585"/>
    </source>
</evidence>
<organism evidence="7 8">
    <name type="scientific">Helobdella robusta</name>
    <name type="common">Californian leech</name>
    <dbReference type="NCBI Taxonomy" id="6412"/>
    <lineage>
        <taxon>Eukaryota</taxon>
        <taxon>Metazoa</taxon>
        <taxon>Spiralia</taxon>
        <taxon>Lophotrochozoa</taxon>
        <taxon>Annelida</taxon>
        <taxon>Clitellata</taxon>
        <taxon>Hirudinea</taxon>
        <taxon>Rhynchobdellida</taxon>
        <taxon>Glossiphoniidae</taxon>
        <taxon>Helobdella</taxon>
    </lineage>
</organism>
<dbReference type="HOGENOM" id="CLU_085828_0_2_1"/>
<comment type="subcellular location">
    <subcellularLocation>
        <location evidence="1">Cytoplasm</location>
        <location evidence="1">Perinuclear region</location>
    </subcellularLocation>
</comment>
<dbReference type="InParanoid" id="T1G3D4"/>
<dbReference type="InterPro" id="IPR006722">
    <property type="entry name" value="Sedlin"/>
</dbReference>
<proteinExistence type="inferred from homology"/>
<evidence type="ECO:0000313" key="8">
    <source>
        <dbReference type="Proteomes" id="UP000015101"/>
    </source>
</evidence>
<dbReference type="Proteomes" id="UP000015101">
    <property type="component" value="Unassembled WGS sequence"/>
</dbReference>
<dbReference type="GO" id="GO:0006888">
    <property type="term" value="P:endoplasmic reticulum to Golgi vesicle-mediated transport"/>
    <property type="evidence" value="ECO:0000318"/>
    <property type="project" value="GO_Central"/>
</dbReference>
<dbReference type="EMBL" id="AMQM01004032">
    <property type="status" value="NOT_ANNOTATED_CDS"/>
    <property type="molecule type" value="Genomic_DNA"/>
</dbReference>
<keyword evidence="5" id="KW-0931">ER-Golgi transport</keyword>
<evidence type="ECO:0000256" key="1">
    <source>
        <dbReference type="ARBA" id="ARBA00004556"/>
    </source>
</evidence>
<dbReference type="STRING" id="6412.T1G3D4"/>
<dbReference type="GO" id="GO:0030008">
    <property type="term" value="C:TRAPP complex"/>
    <property type="evidence" value="ECO:0000318"/>
    <property type="project" value="GO_Central"/>
</dbReference>
<dbReference type="GO" id="GO:0048471">
    <property type="term" value="C:perinuclear region of cytoplasm"/>
    <property type="evidence" value="ECO:0007669"/>
    <property type="project" value="UniProtKB-SubCell"/>
</dbReference>
<dbReference type="KEGG" id="hro:HELRODRAFT_78585"/>
<comment type="similarity">
    <text evidence="2">Belongs to the TRAPP small subunits family. Sedlin subfamily.</text>
</comment>
<protein>
    <recommendedName>
        <fullName evidence="9">Trafficking protein particle complex subunit 2</fullName>
    </recommendedName>
</protein>
<dbReference type="OMA" id="RYMNQFI"/>
<dbReference type="AlphaFoldDB" id="T1G3D4"/>
<dbReference type="SUPFAM" id="SSF64356">
    <property type="entry name" value="SNARE-like"/>
    <property type="match status" value="1"/>
</dbReference>
<evidence type="ECO:0000256" key="3">
    <source>
        <dbReference type="ARBA" id="ARBA00022448"/>
    </source>
</evidence>
<evidence type="ECO:0000256" key="2">
    <source>
        <dbReference type="ARBA" id="ARBA00006626"/>
    </source>
</evidence>
<dbReference type="GO" id="GO:0005737">
    <property type="term" value="C:cytoplasm"/>
    <property type="evidence" value="ECO:0000318"/>
    <property type="project" value="GO_Central"/>
</dbReference>
<evidence type="ECO:0008006" key="9">
    <source>
        <dbReference type="Google" id="ProtNLM"/>
    </source>
</evidence>
<dbReference type="RefSeq" id="XP_009016970.1">
    <property type="nucleotide sequence ID" value="XM_009018722.1"/>
</dbReference>
<dbReference type="InterPro" id="IPR011012">
    <property type="entry name" value="Longin-like_dom_sf"/>
</dbReference>
<dbReference type="OrthoDB" id="10252102at2759"/>
<evidence type="ECO:0000256" key="5">
    <source>
        <dbReference type="ARBA" id="ARBA00022892"/>
    </source>
</evidence>
<dbReference type="FunCoup" id="T1G3D4">
    <property type="interactions" value="682"/>
</dbReference>
<dbReference type="CDD" id="cd14825">
    <property type="entry name" value="TRAPPC2_sedlin"/>
    <property type="match status" value="1"/>
</dbReference>
<dbReference type="GO" id="GO:0005634">
    <property type="term" value="C:nucleus"/>
    <property type="evidence" value="ECO:0000318"/>
    <property type="project" value="GO_Central"/>
</dbReference>
<reference evidence="7" key="3">
    <citation type="submission" date="2015-06" db="UniProtKB">
        <authorList>
            <consortium name="EnsemblMetazoa"/>
        </authorList>
    </citation>
    <scope>IDENTIFICATION</scope>
</reference>
<evidence type="ECO:0000256" key="4">
    <source>
        <dbReference type="ARBA" id="ARBA00022490"/>
    </source>
</evidence>
<dbReference type="eggNOG" id="KOG3487">
    <property type="taxonomic scope" value="Eukaryota"/>
</dbReference>
<evidence type="ECO:0000313" key="6">
    <source>
        <dbReference type="EMBL" id="ESO05037.1"/>
    </source>
</evidence>
<dbReference type="CTD" id="20215582"/>
<accession>T1G3D4</accession>
<sequence>MSGNYYFVIVGHNDNPIYEIEFLTAAKANDPKDHKHLNQFIAHAALDLVDEQMWASNSMHLKVVDKFNEWFVSAFVTASRMRFLILHDIKNDDAIKNFFQDAYELFVKHSMNPFYKFNTPIKSSAFDKKVQLIGKRHLNIF</sequence>
<gene>
    <name evidence="7" type="primary">20215582</name>
    <name evidence="6" type="ORF">HELRODRAFT_78585</name>
</gene>
<reference evidence="6 8" key="2">
    <citation type="journal article" date="2013" name="Nature">
        <title>Insights into bilaterian evolution from three spiralian genomes.</title>
        <authorList>
            <person name="Simakov O."/>
            <person name="Marletaz F."/>
            <person name="Cho S.J."/>
            <person name="Edsinger-Gonzales E."/>
            <person name="Havlak P."/>
            <person name="Hellsten U."/>
            <person name="Kuo D.H."/>
            <person name="Larsson T."/>
            <person name="Lv J."/>
            <person name="Arendt D."/>
            <person name="Savage R."/>
            <person name="Osoegawa K."/>
            <person name="de Jong P."/>
            <person name="Grimwood J."/>
            <person name="Chapman J.A."/>
            <person name="Shapiro H."/>
            <person name="Aerts A."/>
            <person name="Otillar R.P."/>
            <person name="Terry A.Y."/>
            <person name="Boore J.L."/>
            <person name="Grigoriev I.V."/>
            <person name="Lindberg D.R."/>
            <person name="Seaver E.C."/>
            <person name="Weisblat D.A."/>
            <person name="Putnam N.H."/>
            <person name="Rokhsar D.S."/>
        </authorList>
    </citation>
    <scope>NUCLEOTIDE SEQUENCE</scope>
</reference>
<name>T1G3D4_HELRO</name>
<dbReference type="Pfam" id="PF04628">
    <property type="entry name" value="Sedlin_N"/>
    <property type="match status" value="1"/>
</dbReference>